<dbReference type="Pfam" id="PF00512">
    <property type="entry name" value="HisKA"/>
    <property type="match status" value="1"/>
</dbReference>
<dbReference type="SMART" id="SM00448">
    <property type="entry name" value="REC"/>
    <property type="match status" value="1"/>
</dbReference>
<dbReference type="EMBL" id="FRDI01000007">
    <property type="protein sequence ID" value="SHN65991.1"/>
    <property type="molecule type" value="Genomic_DNA"/>
</dbReference>
<dbReference type="Proteomes" id="UP000186469">
    <property type="component" value="Unassembled WGS sequence"/>
</dbReference>
<keyword evidence="12" id="KW-0175">Coiled coil</keyword>
<dbReference type="Pfam" id="PF02518">
    <property type="entry name" value="HATPase_c"/>
    <property type="match status" value="1"/>
</dbReference>
<keyword evidence="13" id="KW-1133">Transmembrane helix</keyword>
<dbReference type="InterPro" id="IPR004358">
    <property type="entry name" value="Sig_transdc_His_kin-like_C"/>
</dbReference>
<evidence type="ECO:0000256" key="6">
    <source>
        <dbReference type="ARBA" id="ARBA00022777"/>
    </source>
</evidence>
<evidence type="ECO:0000256" key="12">
    <source>
        <dbReference type="SAM" id="Coils"/>
    </source>
</evidence>
<dbReference type="PROSITE" id="PS50110">
    <property type="entry name" value="RESPONSE_REGULATORY"/>
    <property type="match status" value="1"/>
</dbReference>
<evidence type="ECO:0000256" key="9">
    <source>
        <dbReference type="ARBA" id="ARBA00064003"/>
    </source>
</evidence>
<dbReference type="SMART" id="SM00387">
    <property type="entry name" value="HATPase_c"/>
    <property type="match status" value="1"/>
</dbReference>
<evidence type="ECO:0000259" key="16">
    <source>
        <dbReference type="PROSITE" id="PS50112"/>
    </source>
</evidence>
<proteinExistence type="predicted"/>
<dbReference type="SUPFAM" id="SSF52172">
    <property type="entry name" value="CheY-like"/>
    <property type="match status" value="1"/>
</dbReference>
<dbReference type="EC" id="2.7.13.3" evidence="2"/>
<keyword evidence="4" id="KW-0808">Transferase</keyword>
<dbReference type="NCBIfam" id="TIGR00229">
    <property type="entry name" value="sensory_box"/>
    <property type="match status" value="1"/>
</dbReference>
<dbReference type="PROSITE" id="PS50112">
    <property type="entry name" value="PAS"/>
    <property type="match status" value="1"/>
</dbReference>
<reference evidence="17 18" key="1">
    <citation type="submission" date="2016-12" db="EMBL/GenBank/DDBJ databases">
        <authorList>
            <person name="Song W.-J."/>
            <person name="Kurnit D.M."/>
        </authorList>
    </citation>
    <scope>NUCLEOTIDE SEQUENCE [LARGE SCALE GENOMIC DNA]</scope>
    <source>
        <strain evidence="17 18">DSM 11393</strain>
    </source>
</reference>
<evidence type="ECO:0000259" key="14">
    <source>
        <dbReference type="PROSITE" id="PS50109"/>
    </source>
</evidence>
<comment type="subunit">
    <text evidence="9">At low DSF concentrations, interacts with RpfF.</text>
</comment>
<evidence type="ECO:0000259" key="15">
    <source>
        <dbReference type="PROSITE" id="PS50110"/>
    </source>
</evidence>
<dbReference type="InterPro" id="IPR035965">
    <property type="entry name" value="PAS-like_dom_sf"/>
</dbReference>
<dbReference type="InterPro" id="IPR003594">
    <property type="entry name" value="HATPase_dom"/>
</dbReference>
<feature type="domain" description="Histidine kinase" evidence="14">
    <location>
        <begin position="560"/>
        <end position="784"/>
    </location>
</feature>
<keyword evidence="7" id="KW-0067">ATP-binding</keyword>
<keyword evidence="5" id="KW-0547">Nucleotide-binding</keyword>
<keyword evidence="3 11" id="KW-0597">Phosphoprotein</keyword>
<evidence type="ECO:0000256" key="8">
    <source>
        <dbReference type="ARBA" id="ARBA00023012"/>
    </source>
</evidence>
<dbReference type="PANTHER" id="PTHR45339:SF1">
    <property type="entry name" value="HYBRID SIGNAL TRANSDUCTION HISTIDINE KINASE J"/>
    <property type="match status" value="1"/>
</dbReference>
<dbReference type="OrthoDB" id="5438274at2"/>
<keyword evidence="13" id="KW-0812">Transmembrane</keyword>
<dbReference type="GO" id="GO:0005524">
    <property type="term" value="F:ATP binding"/>
    <property type="evidence" value="ECO:0007669"/>
    <property type="project" value="UniProtKB-KW"/>
</dbReference>
<dbReference type="InterPro" id="IPR036890">
    <property type="entry name" value="HATPase_C_sf"/>
</dbReference>
<dbReference type="AlphaFoldDB" id="A0A1M7T5J3"/>
<dbReference type="SMART" id="SM00388">
    <property type="entry name" value="HisKA"/>
    <property type="match status" value="1"/>
</dbReference>
<dbReference type="InterPro" id="IPR001789">
    <property type="entry name" value="Sig_transdc_resp-reg_receiver"/>
</dbReference>
<evidence type="ECO:0000313" key="17">
    <source>
        <dbReference type="EMBL" id="SHN65991.1"/>
    </source>
</evidence>
<feature type="transmembrane region" description="Helical" evidence="13">
    <location>
        <begin position="300"/>
        <end position="321"/>
    </location>
</feature>
<dbReference type="InterPro" id="IPR036097">
    <property type="entry name" value="HisK_dim/P_sf"/>
</dbReference>
<dbReference type="SUPFAM" id="SSF47384">
    <property type="entry name" value="Homodimeric domain of signal transducing histidine kinase"/>
    <property type="match status" value="1"/>
</dbReference>
<dbReference type="Gene3D" id="3.30.450.20">
    <property type="entry name" value="PAS domain"/>
    <property type="match status" value="1"/>
</dbReference>
<dbReference type="PROSITE" id="PS50109">
    <property type="entry name" value="HIS_KIN"/>
    <property type="match status" value="1"/>
</dbReference>
<feature type="transmembrane region" description="Helical" evidence="13">
    <location>
        <begin position="24"/>
        <end position="45"/>
    </location>
</feature>
<dbReference type="PRINTS" id="PR00344">
    <property type="entry name" value="BCTRLSENSOR"/>
</dbReference>
<evidence type="ECO:0000256" key="4">
    <source>
        <dbReference type="ARBA" id="ARBA00022679"/>
    </source>
</evidence>
<comment type="catalytic activity">
    <reaction evidence="1">
        <text>ATP + protein L-histidine = ADP + protein N-phospho-L-histidine.</text>
        <dbReference type="EC" id="2.7.13.3"/>
    </reaction>
</comment>
<keyword evidence="18" id="KW-1185">Reference proteome</keyword>
<dbReference type="GO" id="GO:0000155">
    <property type="term" value="F:phosphorelay sensor kinase activity"/>
    <property type="evidence" value="ECO:0007669"/>
    <property type="project" value="InterPro"/>
</dbReference>
<evidence type="ECO:0000256" key="5">
    <source>
        <dbReference type="ARBA" id="ARBA00022741"/>
    </source>
</evidence>
<dbReference type="CDD" id="cd16922">
    <property type="entry name" value="HATPase_EvgS-ArcB-TorS-like"/>
    <property type="match status" value="1"/>
</dbReference>
<evidence type="ECO:0000256" key="1">
    <source>
        <dbReference type="ARBA" id="ARBA00000085"/>
    </source>
</evidence>
<keyword evidence="13" id="KW-0472">Membrane</keyword>
<evidence type="ECO:0000256" key="3">
    <source>
        <dbReference type="ARBA" id="ARBA00022553"/>
    </source>
</evidence>
<evidence type="ECO:0000313" key="18">
    <source>
        <dbReference type="Proteomes" id="UP000186469"/>
    </source>
</evidence>
<dbReference type="InterPro" id="IPR011006">
    <property type="entry name" value="CheY-like_superfamily"/>
</dbReference>
<keyword evidence="6" id="KW-0418">Kinase</keyword>
<dbReference type="Gene3D" id="1.10.287.130">
    <property type="match status" value="1"/>
</dbReference>
<sequence length="1016" mass="114007">MYNQISQDELMATKNTFPLSYSIFRSYFIIAVLIILVVGGVAFYANQEHKTQTIKNNGLTQLHIANKFLQTKLEYRKQDLAKIINVTQQSKEKYSQLQRELDSRVKFLNTSYIELVDQNGKKTIFAGEIPDITSALTNQAVSTTPKVLEQMKNAQDIVDIVSINNQNYFQVAQPIKLDKTGNATNYLFIYEKISPELLYTLEKLTDVKVNVMTPEAFNGSYQANTTTNSNQTTTSQLPFALPINIPQTIVSSNLPIQLIEKDADGVQVMVNYGPVFNDNKNIIGYLVTYDYNLTPNEAPFFILFLSIATALAFIVILIGAYNTRKVNTPLNAIHNACAKVLVGTIDSLEGITKAWETYQGQKRLGAIYYQIQNVIALVGQLKQKIENSSREKNALLLDFTESKDIIQKLTHDKDLAEQNYEQIFDDAPQGLFHINANGELIRVNKSFSALLGYDNPEQLISETQSLSRHLYSGIKEWELIRTNLQNTSLYINTINLLRKNQEPIHVNIIIKIKGQNSTNNQTVYEGSITDLSEKMRMRELENKCKVADSASTAKSQFLARMSHEIRTPLNAIIGMAELLSETRLNEEQTEYNSILKNAGTNLLGVINEILDFSKIESGKLQLEKIAVDLKELIKDIQQQFSLLTSNKGLNFIVNIDPNLPQKVACDPLRLRQIINNLLANALKFTSVGNITLDVKLDTNAPKEIGASTVIFTISDTGIGIPQNRQAQVFEDFTQADASTARQFGGSGLGLSICKILIDMMGGNISLSSEEQKGTCIQVVLRLENLPDTLEDGSKMIPELALQNTNENKYSSNIQTEVTQTIGVPINTLASPNIPPSNSASNFDQQPQIRYETPPLKQEAKLPEYLASLFTADTDFNTDYGQTAATERTAPLKILHVEDNLNNRQIFSLYLRSTNHMLVEAHNGAEAIEAFKHHTFDVIFMDIEMPIMDGYQATRILRAMEQEQGLPQTPILAITAHVLPEARERMFMAGCNDFIPKPYHKAEILKMIDKYSSYKQQ</sequence>
<dbReference type="SUPFAM" id="SSF55785">
    <property type="entry name" value="PYP-like sensor domain (PAS domain)"/>
    <property type="match status" value="1"/>
</dbReference>
<feature type="coiled-coil region" evidence="12">
    <location>
        <begin position="371"/>
        <end position="426"/>
    </location>
</feature>
<keyword evidence="8" id="KW-0902">Two-component regulatory system</keyword>
<dbReference type="CDD" id="cd17546">
    <property type="entry name" value="REC_hyHK_CKI1_RcsC-like"/>
    <property type="match status" value="1"/>
</dbReference>
<name>A0A1M7T5J3_9BACT</name>
<dbReference type="Gene3D" id="3.30.565.10">
    <property type="entry name" value="Histidine kinase-like ATPase, C-terminal domain"/>
    <property type="match status" value="1"/>
</dbReference>
<accession>A0A1M7T5J3</accession>
<protein>
    <recommendedName>
        <fullName evidence="10">Sensory/regulatory protein RpfC</fullName>
        <ecNumber evidence="2">2.7.13.3</ecNumber>
    </recommendedName>
</protein>
<dbReference type="RefSeq" id="WP_072697257.1">
    <property type="nucleotide sequence ID" value="NZ_FRDI01000007.1"/>
</dbReference>
<dbReference type="Pfam" id="PF13188">
    <property type="entry name" value="PAS_8"/>
    <property type="match status" value="1"/>
</dbReference>
<gene>
    <name evidence="17" type="ORF">SAMN02745728_01563</name>
</gene>
<evidence type="ECO:0000256" key="2">
    <source>
        <dbReference type="ARBA" id="ARBA00012438"/>
    </source>
</evidence>
<dbReference type="Pfam" id="PF00072">
    <property type="entry name" value="Response_reg"/>
    <property type="match status" value="1"/>
</dbReference>
<dbReference type="SUPFAM" id="SSF55874">
    <property type="entry name" value="ATPase domain of HSP90 chaperone/DNA topoisomerase II/histidine kinase"/>
    <property type="match status" value="1"/>
</dbReference>
<dbReference type="InterPro" id="IPR005467">
    <property type="entry name" value="His_kinase_dom"/>
</dbReference>
<evidence type="ECO:0000256" key="7">
    <source>
        <dbReference type="ARBA" id="ARBA00022840"/>
    </source>
</evidence>
<dbReference type="Gene3D" id="3.40.50.2300">
    <property type="match status" value="1"/>
</dbReference>
<evidence type="ECO:0000256" key="11">
    <source>
        <dbReference type="PROSITE-ProRule" id="PRU00169"/>
    </source>
</evidence>
<dbReference type="PANTHER" id="PTHR45339">
    <property type="entry name" value="HYBRID SIGNAL TRANSDUCTION HISTIDINE KINASE J"/>
    <property type="match status" value="1"/>
</dbReference>
<organism evidence="17 18">
    <name type="scientific">Desulfovibrio litoralis DSM 11393</name>
    <dbReference type="NCBI Taxonomy" id="1121455"/>
    <lineage>
        <taxon>Bacteria</taxon>
        <taxon>Pseudomonadati</taxon>
        <taxon>Thermodesulfobacteriota</taxon>
        <taxon>Desulfovibrionia</taxon>
        <taxon>Desulfovibrionales</taxon>
        <taxon>Desulfovibrionaceae</taxon>
        <taxon>Desulfovibrio</taxon>
    </lineage>
</organism>
<evidence type="ECO:0000256" key="13">
    <source>
        <dbReference type="SAM" id="Phobius"/>
    </source>
</evidence>
<feature type="domain" description="PAS" evidence="16">
    <location>
        <begin position="416"/>
        <end position="457"/>
    </location>
</feature>
<dbReference type="InterPro" id="IPR003661">
    <property type="entry name" value="HisK_dim/P_dom"/>
</dbReference>
<dbReference type="STRING" id="1121455.SAMN02745728_01563"/>
<dbReference type="InterPro" id="IPR000014">
    <property type="entry name" value="PAS"/>
</dbReference>
<feature type="domain" description="Response regulatory" evidence="15">
    <location>
        <begin position="892"/>
        <end position="1011"/>
    </location>
</feature>
<dbReference type="FunFam" id="3.30.565.10:FF:000010">
    <property type="entry name" value="Sensor histidine kinase RcsC"/>
    <property type="match status" value="1"/>
</dbReference>
<evidence type="ECO:0000256" key="10">
    <source>
        <dbReference type="ARBA" id="ARBA00068150"/>
    </source>
</evidence>
<dbReference type="CDD" id="cd00082">
    <property type="entry name" value="HisKA"/>
    <property type="match status" value="1"/>
</dbReference>
<feature type="modified residue" description="4-aspartylphosphate" evidence="11">
    <location>
        <position position="941"/>
    </location>
</feature>
<dbReference type="FunFam" id="1.10.287.130:FF:000002">
    <property type="entry name" value="Two-component osmosensing histidine kinase"/>
    <property type="match status" value="1"/>
</dbReference>